<dbReference type="KEGG" id="aten:116297683"/>
<keyword evidence="4" id="KW-1185">Reference proteome</keyword>
<evidence type="ECO:0000313" key="5">
    <source>
        <dbReference type="RefSeq" id="XP_031561820.1"/>
    </source>
</evidence>
<feature type="domain" description="EMI" evidence="3">
    <location>
        <begin position="17"/>
        <end position="93"/>
    </location>
</feature>
<proteinExistence type="predicted"/>
<gene>
    <name evidence="5" type="primary">LOC116297683</name>
</gene>
<dbReference type="InParanoid" id="A0A6P8IAT2"/>
<dbReference type="Pfam" id="PF07546">
    <property type="entry name" value="EMI"/>
    <property type="match status" value="1"/>
</dbReference>
<evidence type="ECO:0000256" key="1">
    <source>
        <dbReference type="ARBA" id="ARBA00022729"/>
    </source>
</evidence>
<organism evidence="4 5">
    <name type="scientific">Actinia tenebrosa</name>
    <name type="common">Australian red waratah sea anemone</name>
    <dbReference type="NCBI Taxonomy" id="6105"/>
    <lineage>
        <taxon>Eukaryota</taxon>
        <taxon>Metazoa</taxon>
        <taxon>Cnidaria</taxon>
        <taxon>Anthozoa</taxon>
        <taxon>Hexacorallia</taxon>
        <taxon>Actiniaria</taxon>
        <taxon>Actiniidae</taxon>
        <taxon>Actinia</taxon>
    </lineage>
</organism>
<evidence type="ECO:0000313" key="4">
    <source>
        <dbReference type="Proteomes" id="UP000515163"/>
    </source>
</evidence>
<keyword evidence="2" id="KW-1015">Disulfide bond</keyword>
<evidence type="ECO:0000256" key="2">
    <source>
        <dbReference type="ARBA" id="ARBA00023157"/>
    </source>
</evidence>
<dbReference type="GeneID" id="116297683"/>
<dbReference type="InterPro" id="IPR011489">
    <property type="entry name" value="EMI_domain"/>
</dbReference>
<protein>
    <submittedName>
        <fullName evidence="5">Multiple epidermal growth factor-like domains protein 11</fullName>
    </submittedName>
</protein>
<evidence type="ECO:0000259" key="3">
    <source>
        <dbReference type="PROSITE" id="PS51041"/>
    </source>
</evidence>
<sequence>MFLFFRQTTQNGLVKNGTNVCKKTVSFQQSFSSAYDSLQIYTYYTSCGFLWASYCARYRYYYTTHYRTTYGISYRKEQQCCKGWSQVGDQCTKGK</sequence>
<dbReference type="Proteomes" id="UP000515163">
    <property type="component" value="Unplaced"/>
</dbReference>
<dbReference type="OrthoDB" id="10551389at2759"/>
<dbReference type="PROSITE" id="PS51041">
    <property type="entry name" value="EMI"/>
    <property type="match status" value="1"/>
</dbReference>
<name>A0A6P8IAT2_ACTTE</name>
<dbReference type="AlphaFoldDB" id="A0A6P8IAT2"/>
<keyword evidence="1" id="KW-0732">Signal</keyword>
<dbReference type="RefSeq" id="XP_031561820.1">
    <property type="nucleotide sequence ID" value="XM_031705960.1"/>
</dbReference>
<reference evidence="5" key="1">
    <citation type="submission" date="2025-08" db="UniProtKB">
        <authorList>
            <consortium name="RefSeq"/>
        </authorList>
    </citation>
    <scope>IDENTIFICATION</scope>
    <source>
        <tissue evidence="5">Tentacle</tissue>
    </source>
</reference>
<accession>A0A6P8IAT2</accession>